<dbReference type="Proteomes" id="UP001499863">
    <property type="component" value="Unassembled WGS sequence"/>
</dbReference>
<dbReference type="PROSITE" id="PS50011">
    <property type="entry name" value="PROTEIN_KINASE_DOM"/>
    <property type="match status" value="1"/>
</dbReference>
<organism evidence="2 3">
    <name type="scientific">Kitasatospora putterlickiae</name>
    <dbReference type="NCBI Taxonomy" id="221725"/>
    <lineage>
        <taxon>Bacteria</taxon>
        <taxon>Bacillati</taxon>
        <taxon>Actinomycetota</taxon>
        <taxon>Actinomycetes</taxon>
        <taxon>Kitasatosporales</taxon>
        <taxon>Streptomycetaceae</taxon>
        <taxon>Kitasatospora</taxon>
    </lineage>
</organism>
<gene>
    <name evidence="2" type="ORF">GCM10009639_51960</name>
</gene>
<dbReference type="Gene3D" id="1.10.510.10">
    <property type="entry name" value="Transferase(Phosphotransferase) domain 1"/>
    <property type="match status" value="1"/>
</dbReference>
<evidence type="ECO:0000313" key="3">
    <source>
        <dbReference type="Proteomes" id="UP001499863"/>
    </source>
</evidence>
<accession>A0ABN1YD59</accession>
<sequence length="281" mass="29743">MGEFTSEAAEALKVAEATCGPLELEEITNRRGSAVWKATGPRGAASIKIGTGEAAEVTAREASVLDQLPGYTVTAGRFDNGVWYVTPWLSGPSTWHVFRPVRKGDGGRDEALAGAVALCLAVTDLHSGGWVHGDLQPQHGIHGEGGTVRLLDFAWSRKADATPWTRFDGTMIHLTAPELAERIISGPQPVTTTRSADVYALAGTLWTCVTGRWPLDYEAAGLGGSESVEELRRAIAAKAVPLDTATPWPALQDMLRPVLLGGPTDRPTAAELADLVKAVGE</sequence>
<dbReference type="RefSeq" id="WP_344340378.1">
    <property type="nucleotide sequence ID" value="NZ_BAAAKJ010000290.1"/>
</dbReference>
<dbReference type="SUPFAM" id="SSF56112">
    <property type="entry name" value="Protein kinase-like (PK-like)"/>
    <property type="match status" value="1"/>
</dbReference>
<comment type="caution">
    <text evidence="2">The sequence shown here is derived from an EMBL/GenBank/DDBJ whole genome shotgun (WGS) entry which is preliminary data.</text>
</comment>
<keyword evidence="3" id="KW-1185">Reference proteome</keyword>
<reference evidence="2 3" key="1">
    <citation type="journal article" date="2019" name="Int. J. Syst. Evol. Microbiol.">
        <title>The Global Catalogue of Microorganisms (GCM) 10K type strain sequencing project: providing services to taxonomists for standard genome sequencing and annotation.</title>
        <authorList>
            <consortium name="The Broad Institute Genomics Platform"/>
            <consortium name="The Broad Institute Genome Sequencing Center for Infectious Disease"/>
            <person name="Wu L."/>
            <person name="Ma J."/>
        </authorList>
    </citation>
    <scope>NUCLEOTIDE SEQUENCE [LARGE SCALE GENOMIC DNA]</scope>
    <source>
        <strain evidence="2 3">JCM 12393</strain>
    </source>
</reference>
<dbReference type="InterPro" id="IPR000719">
    <property type="entry name" value="Prot_kinase_dom"/>
</dbReference>
<protein>
    <recommendedName>
        <fullName evidence="1">Protein kinase domain-containing protein</fullName>
    </recommendedName>
</protein>
<dbReference type="EMBL" id="BAAAKJ010000290">
    <property type="protein sequence ID" value="GAA1405214.1"/>
    <property type="molecule type" value="Genomic_DNA"/>
</dbReference>
<dbReference type="InterPro" id="IPR011009">
    <property type="entry name" value="Kinase-like_dom_sf"/>
</dbReference>
<dbReference type="SMART" id="SM00220">
    <property type="entry name" value="S_TKc"/>
    <property type="match status" value="1"/>
</dbReference>
<feature type="domain" description="Protein kinase" evidence="1">
    <location>
        <begin position="1"/>
        <end position="281"/>
    </location>
</feature>
<dbReference type="PANTHER" id="PTHR24361">
    <property type="entry name" value="MITOGEN-ACTIVATED KINASE KINASE KINASE"/>
    <property type="match status" value="1"/>
</dbReference>
<evidence type="ECO:0000313" key="2">
    <source>
        <dbReference type="EMBL" id="GAA1405214.1"/>
    </source>
</evidence>
<dbReference type="InterPro" id="IPR053235">
    <property type="entry name" value="Ser_Thr_kinase"/>
</dbReference>
<proteinExistence type="predicted"/>
<dbReference type="Pfam" id="PF00069">
    <property type="entry name" value="Pkinase"/>
    <property type="match status" value="1"/>
</dbReference>
<evidence type="ECO:0000259" key="1">
    <source>
        <dbReference type="PROSITE" id="PS50011"/>
    </source>
</evidence>
<name>A0ABN1YD59_9ACTN</name>